<feature type="compositionally biased region" description="Acidic residues" evidence="1">
    <location>
        <begin position="80"/>
        <end position="90"/>
    </location>
</feature>
<evidence type="ECO:0000313" key="3">
    <source>
        <dbReference type="EMBL" id="KZZ90134.1"/>
    </source>
</evidence>
<evidence type="ECO:0000313" key="4">
    <source>
        <dbReference type="Proteomes" id="UP000242877"/>
    </source>
</evidence>
<proteinExistence type="predicted"/>
<keyword evidence="4" id="KW-1185">Reference proteome</keyword>
<sequence length="147" mass="16865">MGSFKGFLKTAIIPAAISLGLYLILFFVLVPLVRNTRQRYARYLPLHAISEHTSSLRDRITLAFMTCNFISRGRSVRQAEEDDFDEDEGEGMVGFEMDPSQRVFYHRQTHDASDSRLSRDLEAGFRDDSDHDDGPENPADRRLSQQH</sequence>
<keyword evidence="2" id="KW-0812">Transmembrane</keyword>
<keyword evidence="2" id="KW-1133">Transmembrane helix</keyword>
<evidence type="ECO:0000256" key="1">
    <source>
        <dbReference type="SAM" id="MobiDB-lite"/>
    </source>
</evidence>
<dbReference type="OrthoDB" id="5427070at2759"/>
<comment type="caution">
    <text evidence="3">The sequence shown here is derived from an EMBL/GenBank/DDBJ whole genome shotgun (WGS) entry which is preliminary data.</text>
</comment>
<dbReference type="VEuPathDB" id="FungiDB:AAP_04084"/>
<keyword evidence="2" id="KW-0472">Membrane</keyword>
<name>A0A167XIR6_9EURO</name>
<dbReference type="AlphaFoldDB" id="A0A167XIR6"/>
<reference evidence="3 4" key="1">
    <citation type="journal article" date="2016" name="Genome Biol. Evol.">
        <title>Divergent and convergent evolution of fungal pathogenicity.</title>
        <authorList>
            <person name="Shang Y."/>
            <person name="Xiao G."/>
            <person name="Zheng P."/>
            <person name="Cen K."/>
            <person name="Zhan S."/>
            <person name="Wang C."/>
        </authorList>
    </citation>
    <scope>NUCLEOTIDE SEQUENCE [LARGE SCALE GENOMIC DNA]</scope>
    <source>
        <strain evidence="3 4">ARSEF 7405</strain>
    </source>
</reference>
<feature type="compositionally biased region" description="Basic and acidic residues" evidence="1">
    <location>
        <begin position="108"/>
        <end position="147"/>
    </location>
</feature>
<gene>
    <name evidence="3" type="ORF">AAP_04084</name>
</gene>
<dbReference type="EMBL" id="AZGZ01000018">
    <property type="protein sequence ID" value="KZZ90134.1"/>
    <property type="molecule type" value="Genomic_DNA"/>
</dbReference>
<protein>
    <submittedName>
        <fullName evidence="3">Uncharacterized protein</fullName>
    </submittedName>
</protein>
<feature type="region of interest" description="Disordered" evidence="1">
    <location>
        <begin position="77"/>
        <end position="147"/>
    </location>
</feature>
<organism evidence="3 4">
    <name type="scientific">Ascosphaera apis ARSEF 7405</name>
    <dbReference type="NCBI Taxonomy" id="392613"/>
    <lineage>
        <taxon>Eukaryota</taxon>
        <taxon>Fungi</taxon>
        <taxon>Dikarya</taxon>
        <taxon>Ascomycota</taxon>
        <taxon>Pezizomycotina</taxon>
        <taxon>Eurotiomycetes</taxon>
        <taxon>Eurotiomycetidae</taxon>
        <taxon>Onygenales</taxon>
        <taxon>Ascosphaeraceae</taxon>
        <taxon>Ascosphaera</taxon>
    </lineage>
</organism>
<feature type="transmembrane region" description="Helical" evidence="2">
    <location>
        <begin position="12"/>
        <end position="33"/>
    </location>
</feature>
<evidence type="ECO:0000256" key="2">
    <source>
        <dbReference type="SAM" id="Phobius"/>
    </source>
</evidence>
<dbReference type="Proteomes" id="UP000242877">
    <property type="component" value="Unassembled WGS sequence"/>
</dbReference>
<accession>A0A167XIR6</accession>